<feature type="domain" description="NmrA-like" evidence="3">
    <location>
        <begin position="1"/>
        <end position="155"/>
    </location>
</feature>
<dbReference type="PANTHER" id="PTHR42748:SF7">
    <property type="entry name" value="NMRA LIKE REDOX SENSOR 1-RELATED"/>
    <property type="match status" value="1"/>
</dbReference>
<dbReference type="OrthoDB" id="300709at2759"/>
<name>M7SUW9_EUTLA</name>
<comment type="similarity">
    <text evidence="1">Belongs to the NmrA-type oxidoreductase family.</text>
</comment>
<evidence type="ECO:0000256" key="2">
    <source>
        <dbReference type="ARBA" id="ARBA00022857"/>
    </source>
</evidence>
<evidence type="ECO:0000256" key="1">
    <source>
        <dbReference type="ARBA" id="ARBA00006328"/>
    </source>
</evidence>
<dbReference type="EMBL" id="KB705880">
    <property type="protein sequence ID" value="EMR70369.1"/>
    <property type="molecule type" value="Genomic_DNA"/>
</dbReference>
<dbReference type="eggNOG" id="ENOG502RSCI">
    <property type="taxonomic scope" value="Eukaryota"/>
</dbReference>
<protein>
    <submittedName>
        <fullName evidence="4">Putative nadp-binding protein</fullName>
    </submittedName>
</protein>
<dbReference type="OMA" id="HAFKGAY"/>
<dbReference type="Gene3D" id="3.40.50.720">
    <property type="entry name" value="NAD(P)-binding Rossmann-like Domain"/>
    <property type="match status" value="1"/>
</dbReference>
<dbReference type="SUPFAM" id="SSF51735">
    <property type="entry name" value="NAD(P)-binding Rossmann-fold domains"/>
    <property type="match status" value="1"/>
</dbReference>
<reference evidence="5" key="1">
    <citation type="journal article" date="2013" name="Genome Announc.">
        <title>Draft genome sequence of the grapevine dieback fungus Eutypa lata UCR-EL1.</title>
        <authorList>
            <person name="Blanco-Ulate B."/>
            <person name="Rolshausen P.E."/>
            <person name="Cantu D."/>
        </authorList>
    </citation>
    <scope>NUCLEOTIDE SEQUENCE [LARGE SCALE GENOMIC DNA]</scope>
    <source>
        <strain evidence="5">UCR-EL1</strain>
    </source>
</reference>
<dbReference type="Proteomes" id="UP000012174">
    <property type="component" value="Unassembled WGS sequence"/>
</dbReference>
<dbReference type="InterPro" id="IPR036291">
    <property type="entry name" value="NAD(P)-bd_dom_sf"/>
</dbReference>
<evidence type="ECO:0000313" key="5">
    <source>
        <dbReference type="Proteomes" id="UP000012174"/>
    </source>
</evidence>
<organism evidence="4 5">
    <name type="scientific">Eutypa lata (strain UCR-EL1)</name>
    <name type="common">Grapevine dieback disease fungus</name>
    <name type="synonym">Eutypa armeniacae</name>
    <dbReference type="NCBI Taxonomy" id="1287681"/>
    <lineage>
        <taxon>Eukaryota</taxon>
        <taxon>Fungi</taxon>
        <taxon>Dikarya</taxon>
        <taxon>Ascomycota</taxon>
        <taxon>Pezizomycotina</taxon>
        <taxon>Sordariomycetes</taxon>
        <taxon>Xylariomycetidae</taxon>
        <taxon>Xylariales</taxon>
        <taxon>Diatrypaceae</taxon>
        <taxon>Eutypa</taxon>
    </lineage>
</organism>
<dbReference type="KEGG" id="ela:UCREL1_2588"/>
<keyword evidence="2" id="KW-0521">NADP</keyword>
<accession>M7SUW9</accession>
<dbReference type="HOGENOM" id="CLU_007383_8_2_1"/>
<dbReference type="InterPro" id="IPR051164">
    <property type="entry name" value="NmrA-like_oxidored"/>
</dbReference>
<dbReference type="PANTHER" id="PTHR42748">
    <property type="entry name" value="NITROGEN METABOLITE REPRESSION PROTEIN NMRA FAMILY MEMBER"/>
    <property type="match status" value="1"/>
</dbReference>
<dbReference type="AlphaFoldDB" id="M7SUW9"/>
<gene>
    <name evidence="4" type="ORF">UCREL1_2588</name>
</gene>
<proteinExistence type="inferred from homology"/>
<keyword evidence="5" id="KW-1185">Reference proteome</keyword>
<evidence type="ECO:0000313" key="4">
    <source>
        <dbReference type="EMBL" id="EMR70369.1"/>
    </source>
</evidence>
<sequence>MKKIVLVLGATGTQGGSVAKLLLQYPDQYTVRCLTRNPTSDKAKALATQGGELVKADLTKPSTLPAAFDGVWGVFAVTDFYDTAVLEDPMSEETQGQNIVEAAVKAKVECFLWSTLPSSHEISGGKFMTRLYEGKYSVDAVIRKAELKGAFIRTVTSLYVEKDLSAVCKAVFDQWDTKKASLDGKYFLASGARETMDQINRTLERVSGKRVVYTVRPTCGIPDRDVMLQLYNSCGMYPGVEIPTPEISELGLKLHSAEDYIRERLLPHLGLEPQN</sequence>
<dbReference type="Pfam" id="PF05368">
    <property type="entry name" value="NmrA"/>
    <property type="match status" value="1"/>
</dbReference>
<evidence type="ECO:0000259" key="3">
    <source>
        <dbReference type="Pfam" id="PF05368"/>
    </source>
</evidence>
<dbReference type="InterPro" id="IPR008030">
    <property type="entry name" value="NmrA-like"/>
</dbReference>
<dbReference type="STRING" id="1287681.M7SUW9"/>